<evidence type="ECO:0000313" key="1">
    <source>
        <dbReference type="EMBL" id="MBD2181125.1"/>
    </source>
</evidence>
<reference evidence="1" key="2">
    <citation type="submission" date="2020-08" db="EMBL/GenBank/DDBJ databases">
        <authorList>
            <person name="Chen M."/>
            <person name="Teng W."/>
            <person name="Zhao L."/>
            <person name="Hu C."/>
            <person name="Zhou Y."/>
            <person name="Han B."/>
            <person name="Song L."/>
            <person name="Shu W."/>
        </authorList>
    </citation>
    <scope>NUCLEOTIDE SEQUENCE</scope>
    <source>
        <strain evidence="1">FACHB-1375</strain>
    </source>
</reference>
<accession>A0A926VCN0</accession>
<dbReference type="AlphaFoldDB" id="A0A926VCN0"/>
<dbReference type="EMBL" id="JACJPW010000016">
    <property type="protein sequence ID" value="MBD2181125.1"/>
    <property type="molecule type" value="Genomic_DNA"/>
</dbReference>
<comment type="caution">
    <text evidence="1">The sequence shown here is derived from an EMBL/GenBank/DDBJ whole genome shotgun (WGS) entry which is preliminary data.</text>
</comment>
<gene>
    <name evidence="1" type="ORF">H6G03_08430</name>
</gene>
<dbReference type="Proteomes" id="UP000641646">
    <property type="component" value="Unassembled WGS sequence"/>
</dbReference>
<evidence type="ECO:0000313" key="2">
    <source>
        <dbReference type="Proteomes" id="UP000641646"/>
    </source>
</evidence>
<reference evidence="1" key="1">
    <citation type="journal article" date="2015" name="ISME J.">
        <title>Draft Genome Sequence of Streptomyces incarnatus NRRL8089, which Produces the Nucleoside Antibiotic Sinefungin.</title>
        <authorList>
            <person name="Oshima K."/>
            <person name="Hattori M."/>
            <person name="Shimizu H."/>
            <person name="Fukuda K."/>
            <person name="Nemoto M."/>
            <person name="Inagaki K."/>
            <person name="Tamura T."/>
        </authorList>
    </citation>
    <scope>NUCLEOTIDE SEQUENCE</scope>
    <source>
        <strain evidence="1">FACHB-1375</strain>
    </source>
</reference>
<sequence length="297" mass="32356">MSQTKPINELVDKLPTSNVTVYLLRALDSVAPGEWENLVGFENTIRAVTGETNNKTVKKIRDRAIDLYSDRSQGYQQALWIYQTVDNADTALGAAAMANKIGEKVGFLSFLNKLTPKADTIQTIDLAIKLVAELIAFAKMNGSPAIEISDFKAALSSYHHESLIRMAALVCVDGLVPLGPDFVSKVQSTLGGLNPSLLQQNSTFQSLSNLIPGGSTGDKLGFIGASFASVQGWMNNFVGSRHLTPQMFLGNLKKYVDIADDKLDYVAAFLDMTTNYFEHTGTQTVARRLIERAASEI</sequence>
<dbReference type="RefSeq" id="WP_190463888.1">
    <property type="nucleotide sequence ID" value="NZ_JACJPW010000016.1"/>
</dbReference>
<organism evidence="1 2">
    <name type="scientific">Aerosakkonema funiforme FACHB-1375</name>
    <dbReference type="NCBI Taxonomy" id="2949571"/>
    <lineage>
        <taxon>Bacteria</taxon>
        <taxon>Bacillati</taxon>
        <taxon>Cyanobacteriota</taxon>
        <taxon>Cyanophyceae</taxon>
        <taxon>Oscillatoriophycideae</taxon>
        <taxon>Aerosakkonematales</taxon>
        <taxon>Aerosakkonemataceae</taxon>
        <taxon>Aerosakkonema</taxon>
    </lineage>
</organism>
<keyword evidence="2" id="KW-1185">Reference proteome</keyword>
<proteinExistence type="predicted"/>
<name>A0A926VCN0_9CYAN</name>
<protein>
    <submittedName>
        <fullName evidence="1">Uncharacterized protein</fullName>
    </submittedName>
</protein>